<gene>
    <name evidence="3" type="ORF">ACH5RR_003390</name>
</gene>
<proteinExistence type="predicted"/>
<name>A0ABD3AUN9_9GENT</name>
<keyword evidence="4" id="KW-1185">Reference proteome</keyword>
<feature type="region of interest" description="Disordered" evidence="2">
    <location>
        <begin position="1"/>
        <end position="39"/>
    </location>
</feature>
<evidence type="ECO:0000256" key="2">
    <source>
        <dbReference type="SAM" id="MobiDB-lite"/>
    </source>
</evidence>
<dbReference type="Proteomes" id="UP001630127">
    <property type="component" value="Unassembled WGS sequence"/>
</dbReference>
<sequence length="213" mass="23921">MELDALFARGTPLKTSSVELPSPTAGGKQAREQDDSSPNSIYVGSDHLVSCASNNVEDIEELHEDENELAILKRKRVPTRNIALSRKRKAGVKIKVDVSGESRRLIGEDAQSFISKTSCVIQKFGKWRAPKWDLLSKYKDEGSNKTKDDVCIEVVEHVPGYVHSRGPQKPRLSAKNIAKIEEARKKDEQAEQRISELEIQVKAQQELMEKLEN</sequence>
<organism evidence="3 4">
    <name type="scientific">Cinchona calisaya</name>
    <dbReference type="NCBI Taxonomy" id="153742"/>
    <lineage>
        <taxon>Eukaryota</taxon>
        <taxon>Viridiplantae</taxon>
        <taxon>Streptophyta</taxon>
        <taxon>Embryophyta</taxon>
        <taxon>Tracheophyta</taxon>
        <taxon>Spermatophyta</taxon>
        <taxon>Magnoliopsida</taxon>
        <taxon>eudicotyledons</taxon>
        <taxon>Gunneridae</taxon>
        <taxon>Pentapetalae</taxon>
        <taxon>asterids</taxon>
        <taxon>lamiids</taxon>
        <taxon>Gentianales</taxon>
        <taxon>Rubiaceae</taxon>
        <taxon>Cinchonoideae</taxon>
        <taxon>Cinchoneae</taxon>
        <taxon>Cinchona</taxon>
    </lineage>
</organism>
<protein>
    <submittedName>
        <fullName evidence="3">Uncharacterized protein</fullName>
    </submittedName>
</protein>
<evidence type="ECO:0000313" key="4">
    <source>
        <dbReference type="Proteomes" id="UP001630127"/>
    </source>
</evidence>
<reference evidence="3 4" key="1">
    <citation type="submission" date="2024-11" db="EMBL/GenBank/DDBJ databases">
        <title>A near-complete genome assembly of Cinchona calisaya.</title>
        <authorList>
            <person name="Lian D.C."/>
            <person name="Zhao X.W."/>
            <person name="Wei L."/>
        </authorList>
    </citation>
    <scope>NUCLEOTIDE SEQUENCE [LARGE SCALE GENOMIC DNA]</scope>
    <source>
        <tissue evidence="3">Nenye</tissue>
    </source>
</reference>
<comment type="caution">
    <text evidence="3">The sequence shown here is derived from an EMBL/GenBank/DDBJ whole genome shotgun (WGS) entry which is preliminary data.</text>
</comment>
<evidence type="ECO:0000256" key="1">
    <source>
        <dbReference type="SAM" id="Coils"/>
    </source>
</evidence>
<feature type="coiled-coil region" evidence="1">
    <location>
        <begin position="180"/>
        <end position="207"/>
    </location>
</feature>
<accession>A0ABD3AUN9</accession>
<dbReference type="EMBL" id="JBJUIK010000002">
    <property type="protein sequence ID" value="KAL3534929.1"/>
    <property type="molecule type" value="Genomic_DNA"/>
</dbReference>
<dbReference type="AlphaFoldDB" id="A0ABD3AUN9"/>
<keyword evidence="1" id="KW-0175">Coiled coil</keyword>
<evidence type="ECO:0000313" key="3">
    <source>
        <dbReference type="EMBL" id="KAL3534929.1"/>
    </source>
</evidence>